<evidence type="ECO:0000256" key="3">
    <source>
        <dbReference type="ARBA" id="ARBA00023115"/>
    </source>
</evidence>
<evidence type="ECO:0000313" key="7">
    <source>
        <dbReference type="Proteomes" id="UP000019205"/>
    </source>
</evidence>
<dbReference type="Gene3D" id="3.40.50.150">
    <property type="entry name" value="Vaccinia Virus protein VP39"/>
    <property type="match status" value="1"/>
</dbReference>
<dbReference type="EC" id="2.5.1.16" evidence="6"/>
<feature type="domain" description="PABS" evidence="5">
    <location>
        <begin position="23"/>
        <end position="258"/>
    </location>
</feature>
<dbReference type="InterPro" id="IPR029063">
    <property type="entry name" value="SAM-dependent_MTases_sf"/>
</dbReference>
<dbReference type="InterPro" id="IPR030374">
    <property type="entry name" value="PABS"/>
</dbReference>
<sequence length="290" mass="32063">MPHSSSTRKALLILGMIGALLGFVDVSQEDVTPTAASSATRELVFEASSTFNRRVFVVDEGGYRSLRFGDINDRDQTRIRPGHPKQLPMPYLRSAAIGLAVPKKVDRLLMIGLGGGAFATFIQARFPDIYIDALEIDPVVARAATDFFGLNEDPKLQIHVVDAVDFVQTKRAAYDFIFLDAYDADQLPDALTTHRFFSDVKANLAKGGVVVANIAIKSDFAARAVAERLMGFYDFCLHLRSRPSLNDVLLLADQPLPRRKDLLQWVQNAVGEGATLEGMKEHIRRADNCR</sequence>
<name>A4A6Z9_9GAMM</name>
<keyword evidence="7" id="KW-1185">Reference proteome</keyword>
<dbReference type="GO" id="GO:0004766">
    <property type="term" value="F:spermidine synthase activity"/>
    <property type="evidence" value="ECO:0007669"/>
    <property type="project" value="UniProtKB-EC"/>
</dbReference>
<dbReference type="HOGENOM" id="CLU_958817_0_0_6"/>
<proteinExistence type="inferred from homology"/>
<dbReference type="AlphaFoldDB" id="A4A6Z9"/>
<dbReference type="NCBIfam" id="NF037959">
    <property type="entry name" value="MFS_SpdSyn"/>
    <property type="match status" value="1"/>
</dbReference>
<comment type="similarity">
    <text evidence="1">Belongs to the spermidine/spermine synthase family.</text>
</comment>
<dbReference type="RefSeq" id="WP_008292887.1">
    <property type="nucleotide sequence ID" value="NZ_CM002299.1"/>
</dbReference>
<dbReference type="EMBL" id="AAOA02000002">
    <property type="protein sequence ID" value="EAQ98068.1"/>
    <property type="molecule type" value="Genomic_DNA"/>
</dbReference>
<dbReference type="PANTHER" id="PTHR43317">
    <property type="entry name" value="THERMOSPERMINE SYNTHASE ACAULIS5"/>
    <property type="match status" value="1"/>
</dbReference>
<dbReference type="eggNOG" id="COG0421">
    <property type="taxonomic scope" value="Bacteria"/>
</dbReference>
<dbReference type="Pfam" id="PF01564">
    <property type="entry name" value="Spermine_synth"/>
    <property type="match status" value="1"/>
</dbReference>
<keyword evidence="3 4" id="KW-0620">Polyamine biosynthesis</keyword>
<dbReference type="GO" id="GO:0006596">
    <property type="term" value="P:polyamine biosynthetic process"/>
    <property type="evidence" value="ECO:0007669"/>
    <property type="project" value="UniProtKB-UniRule"/>
</dbReference>
<dbReference type="PANTHER" id="PTHR43317:SF1">
    <property type="entry name" value="THERMOSPERMINE SYNTHASE ACAULIS5"/>
    <property type="match status" value="1"/>
</dbReference>
<evidence type="ECO:0000313" key="6">
    <source>
        <dbReference type="EMBL" id="EAQ98068.1"/>
    </source>
</evidence>
<evidence type="ECO:0000256" key="4">
    <source>
        <dbReference type="PROSITE-ProRule" id="PRU00354"/>
    </source>
</evidence>
<accession>A4A6Z9</accession>
<keyword evidence="2 4" id="KW-0808">Transferase</keyword>
<reference evidence="6 7" key="2">
    <citation type="journal article" date="2009" name="PLoS ONE">
        <title>The photosynthetic apparatus and its regulation in the aerobic gammaproteobacterium Congregibacter litoralis gen. nov., sp. nov.</title>
        <authorList>
            <person name="Spring S."/>
            <person name="Lunsdorf H."/>
            <person name="Fuchs B.M."/>
            <person name="Tindall B.J."/>
        </authorList>
    </citation>
    <scope>NUCLEOTIDE SEQUENCE [LARGE SCALE GENOMIC DNA]</scope>
    <source>
        <strain evidence="6">KT71</strain>
    </source>
</reference>
<gene>
    <name evidence="6" type="ORF">KT71_02437</name>
</gene>
<evidence type="ECO:0000259" key="5">
    <source>
        <dbReference type="PROSITE" id="PS51006"/>
    </source>
</evidence>
<reference evidence="6 7" key="1">
    <citation type="journal article" date="2007" name="Proc. Natl. Acad. Sci. U.S.A.">
        <title>Characterization of a marine gammaproteobacterium capable of aerobic anoxygenic photosynthesis.</title>
        <authorList>
            <person name="Fuchs B.M."/>
            <person name="Spring S."/>
            <person name="Teeling H."/>
            <person name="Quast C."/>
            <person name="Wulf J."/>
            <person name="Schattenhofer M."/>
            <person name="Yan S."/>
            <person name="Ferriera S."/>
            <person name="Johnson J."/>
            <person name="Glockner F.O."/>
            <person name="Amann R."/>
        </authorList>
    </citation>
    <scope>NUCLEOTIDE SEQUENCE [LARGE SCALE GENOMIC DNA]</scope>
    <source>
        <strain evidence="6">KT71</strain>
    </source>
</reference>
<dbReference type="OrthoDB" id="9761985at2"/>
<dbReference type="PROSITE" id="PS51006">
    <property type="entry name" value="PABS_2"/>
    <property type="match status" value="1"/>
</dbReference>
<dbReference type="Proteomes" id="UP000019205">
    <property type="component" value="Chromosome"/>
</dbReference>
<dbReference type="SUPFAM" id="SSF53335">
    <property type="entry name" value="S-adenosyl-L-methionine-dependent methyltransferases"/>
    <property type="match status" value="1"/>
</dbReference>
<organism evidence="6 7">
    <name type="scientific">Congregibacter litoralis KT71</name>
    <dbReference type="NCBI Taxonomy" id="314285"/>
    <lineage>
        <taxon>Bacteria</taxon>
        <taxon>Pseudomonadati</taxon>
        <taxon>Pseudomonadota</taxon>
        <taxon>Gammaproteobacteria</taxon>
        <taxon>Cellvibrionales</taxon>
        <taxon>Halieaceae</taxon>
        <taxon>Congregibacter</taxon>
    </lineage>
</organism>
<dbReference type="CDD" id="cd02440">
    <property type="entry name" value="AdoMet_MTases"/>
    <property type="match status" value="1"/>
</dbReference>
<protein>
    <submittedName>
        <fullName evidence="6">Spermidine synthase</fullName>
        <ecNumber evidence="6">2.5.1.16</ecNumber>
    </submittedName>
</protein>
<dbReference type="STRING" id="314285.KT71_02437"/>
<evidence type="ECO:0000256" key="2">
    <source>
        <dbReference type="ARBA" id="ARBA00022679"/>
    </source>
</evidence>
<feature type="active site" description="Proton acceptor" evidence="4">
    <location>
        <position position="180"/>
    </location>
</feature>
<evidence type="ECO:0000256" key="1">
    <source>
        <dbReference type="ARBA" id="ARBA00007867"/>
    </source>
</evidence>
<comment type="caution">
    <text evidence="6">The sequence shown here is derived from an EMBL/GenBank/DDBJ whole genome shotgun (WGS) entry which is preliminary data.</text>
</comment>